<evidence type="ECO:0000259" key="5">
    <source>
        <dbReference type="PROSITE" id="PS51985"/>
    </source>
</evidence>
<sequence>MALRYNARPESSDTLTIDDFELVESLSPDGSYTRKLVRCCRGRLKSRLFVMRKIIDLQDDESCQEEQSIHSDLCHPSIVAFVASLPSYVHILEHCEAGTLTAYLSVLKRIGLSRKALVVHRDIQPDNILLTSSNRPKLCNFSSAVRLSSRSDRASGSYGAFENRAPEIVSDSPYNLLQTRGPLDVSSFYVLQAFIHSSALSPPALGSVVSDTLSKHRTLVSSTAFDKPSLAKATVRPVAAAVPTTEAIPIGTVRPSPSTTHLMAPKSHKALHGHVTVLPSRSLLVDFREAERRRNLKGNTVLLVSPDGLDVKVYSAPHLSTPCCLTEPIAEYSLDALPSAYWKVYNDAAALVEKIKQRTPRLVMYEEGVKCSLMADRTPGDIELDFFSSDSASAQTSGGAGKPEATMRIRLSRKTRTVELIRDASTGSGAEWTRKTYTYLGDSFDSSDASRDMGSRAFDALSHFVRVCERMEALAGSDSLLDVDSGSMLGARSAPIKPSTTALRSPDLATCPVEEGGP</sequence>
<dbReference type="Pfam" id="PF00069">
    <property type="entry name" value="Pkinase"/>
    <property type="match status" value="1"/>
</dbReference>
<evidence type="ECO:0000256" key="2">
    <source>
        <dbReference type="SAM" id="MobiDB-lite"/>
    </source>
</evidence>
<dbReference type="InterPro" id="IPR011009">
    <property type="entry name" value="Kinase-like_dom_sf"/>
</dbReference>
<dbReference type="PANTHER" id="PTHR44329">
    <property type="entry name" value="SERINE/THREONINE-PROTEIN KINASE TNNI3K-RELATED"/>
    <property type="match status" value="1"/>
</dbReference>
<dbReference type="SUPFAM" id="SSF56112">
    <property type="entry name" value="Protein kinase-like (PK-like)"/>
    <property type="match status" value="1"/>
</dbReference>
<proteinExistence type="predicted"/>
<evidence type="ECO:0000256" key="1">
    <source>
        <dbReference type="ARBA" id="ARBA00004496"/>
    </source>
</evidence>
<dbReference type="Proteomes" id="UP000320762">
    <property type="component" value="Unassembled WGS sequence"/>
</dbReference>
<dbReference type="Gene3D" id="3.30.1120.120">
    <property type="match status" value="1"/>
</dbReference>
<protein>
    <submittedName>
        <fullName evidence="6">Kinase-like domain-containing protein</fullName>
    </submittedName>
</protein>
<evidence type="ECO:0000259" key="3">
    <source>
        <dbReference type="PROSITE" id="PS50011"/>
    </source>
</evidence>
<dbReference type="PROSITE" id="PS51985">
    <property type="entry name" value="CPB2"/>
    <property type="match status" value="1"/>
</dbReference>
<dbReference type="GO" id="GO:0005524">
    <property type="term" value="F:ATP binding"/>
    <property type="evidence" value="ECO:0007669"/>
    <property type="project" value="InterPro"/>
</dbReference>
<name>A0A550CGV6_9AGAR</name>
<feature type="domain" description="Protein kinase" evidence="3">
    <location>
        <begin position="1"/>
        <end position="271"/>
    </location>
</feature>
<comment type="caution">
    <text evidence="6">The sequence shown here is derived from an EMBL/GenBank/DDBJ whole genome shotgun (WGS) entry which is preliminary data.</text>
</comment>
<dbReference type="SMART" id="SM00220">
    <property type="entry name" value="S_TKc"/>
    <property type="match status" value="1"/>
</dbReference>
<dbReference type="PROSITE" id="PS51984">
    <property type="entry name" value="CPB1"/>
    <property type="match status" value="1"/>
</dbReference>
<keyword evidence="6" id="KW-0418">Kinase</keyword>
<keyword evidence="6" id="KW-0808">Transferase</keyword>
<dbReference type="InterPro" id="IPR046437">
    <property type="entry name" value="Ser_Thr-PK_POLO_box_1_sf"/>
</dbReference>
<dbReference type="GO" id="GO:0005737">
    <property type="term" value="C:cytoplasm"/>
    <property type="evidence" value="ECO:0007669"/>
    <property type="project" value="UniProtKB-SubCell"/>
</dbReference>
<dbReference type="Gene3D" id="1.10.510.10">
    <property type="entry name" value="Transferase(Phosphotransferase) domain 1"/>
    <property type="match status" value="1"/>
</dbReference>
<dbReference type="InterPro" id="IPR033699">
    <property type="entry name" value="POLO_box_Plk4_1"/>
</dbReference>
<dbReference type="OrthoDB" id="408964at2759"/>
<dbReference type="PANTHER" id="PTHR44329:SF261">
    <property type="entry name" value="ZINC FINGER CONTAINING PROTEIN KINASE-RELATED"/>
    <property type="match status" value="1"/>
</dbReference>
<feature type="region of interest" description="Disordered" evidence="2">
    <location>
        <begin position="490"/>
        <end position="518"/>
    </location>
</feature>
<dbReference type="STRING" id="97359.A0A550CGV6"/>
<evidence type="ECO:0000313" key="6">
    <source>
        <dbReference type="EMBL" id="TRM63926.1"/>
    </source>
</evidence>
<dbReference type="GO" id="GO:0004674">
    <property type="term" value="F:protein serine/threonine kinase activity"/>
    <property type="evidence" value="ECO:0007669"/>
    <property type="project" value="TreeGrafter"/>
</dbReference>
<organism evidence="6 7">
    <name type="scientific">Schizophyllum amplum</name>
    <dbReference type="NCBI Taxonomy" id="97359"/>
    <lineage>
        <taxon>Eukaryota</taxon>
        <taxon>Fungi</taxon>
        <taxon>Dikarya</taxon>
        <taxon>Basidiomycota</taxon>
        <taxon>Agaricomycotina</taxon>
        <taxon>Agaricomycetes</taxon>
        <taxon>Agaricomycetidae</taxon>
        <taxon>Agaricales</taxon>
        <taxon>Schizophyllaceae</taxon>
        <taxon>Schizophyllum</taxon>
    </lineage>
</organism>
<dbReference type="AlphaFoldDB" id="A0A550CGV6"/>
<dbReference type="InterPro" id="IPR051681">
    <property type="entry name" value="Ser/Thr_Kinases-Pseudokinases"/>
</dbReference>
<feature type="domain" description="Cryptic POLO box 1 (CPB1)" evidence="4">
    <location>
        <begin position="250"/>
        <end position="358"/>
    </location>
</feature>
<evidence type="ECO:0000313" key="7">
    <source>
        <dbReference type="Proteomes" id="UP000320762"/>
    </source>
</evidence>
<accession>A0A550CGV6</accession>
<dbReference type="EMBL" id="VDMD01000008">
    <property type="protein sequence ID" value="TRM63926.1"/>
    <property type="molecule type" value="Genomic_DNA"/>
</dbReference>
<dbReference type="InterPro" id="IPR000719">
    <property type="entry name" value="Prot_kinase_dom"/>
</dbReference>
<dbReference type="PROSITE" id="PS50011">
    <property type="entry name" value="PROTEIN_KINASE_DOM"/>
    <property type="match status" value="1"/>
</dbReference>
<evidence type="ECO:0000259" key="4">
    <source>
        <dbReference type="PROSITE" id="PS51984"/>
    </source>
</evidence>
<comment type="subcellular location">
    <subcellularLocation>
        <location evidence="1">Cytoplasm</location>
    </subcellularLocation>
</comment>
<keyword evidence="7" id="KW-1185">Reference proteome</keyword>
<dbReference type="InterPro" id="IPR033698">
    <property type="entry name" value="POLO_box_Plk4_2"/>
</dbReference>
<reference evidence="6 7" key="1">
    <citation type="journal article" date="2019" name="New Phytol.">
        <title>Comparative genomics reveals unique wood-decay strategies and fruiting body development in the Schizophyllaceae.</title>
        <authorList>
            <person name="Almasi E."/>
            <person name="Sahu N."/>
            <person name="Krizsan K."/>
            <person name="Balint B."/>
            <person name="Kovacs G.M."/>
            <person name="Kiss B."/>
            <person name="Cseklye J."/>
            <person name="Drula E."/>
            <person name="Henrissat B."/>
            <person name="Nagy I."/>
            <person name="Chovatia M."/>
            <person name="Adam C."/>
            <person name="LaButti K."/>
            <person name="Lipzen A."/>
            <person name="Riley R."/>
            <person name="Grigoriev I.V."/>
            <person name="Nagy L.G."/>
        </authorList>
    </citation>
    <scope>NUCLEOTIDE SEQUENCE [LARGE SCALE GENOMIC DNA]</scope>
    <source>
        <strain evidence="6 7">NL-1724</strain>
    </source>
</reference>
<gene>
    <name evidence="6" type="ORF">BD626DRAFT_568537</name>
</gene>
<feature type="domain" description="Cryptic POLO box 2 (CPB2)" evidence="5">
    <location>
        <begin position="359"/>
        <end position="495"/>
    </location>
</feature>